<keyword evidence="3" id="KW-0804">Transcription</keyword>
<dbReference type="InterPro" id="IPR036864">
    <property type="entry name" value="Zn2-C6_fun-type_DNA-bd_sf"/>
</dbReference>
<evidence type="ECO:0000259" key="6">
    <source>
        <dbReference type="PROSITE" id="PS50048"/>
    </source>
</evidence>
<dbReference type="STRING" id="984485.A0A1E4RDU2"/>
<dbReference type="CDD" id="cd12148">
    <property type="entry name" value="fungal_TF_MHR"/>
    <property type="match status" value="1"/>
</dbReference>
<keyword evidence="2" id="KW-0238">DNA-binding</keyword>
<protein>
    <recommendedName>
        <fullName evidence="6">Zn(2)-C6 fungal-type domain-containing protein</fullName>
    </recommendedName>
</protein>
<dbReference type="PANTHER" id="PTHR31069:SF12">
    <property type="entry name" value="TRANSCRIPTION FACTOR DOMAIN-CONTAINING PROTEIN"/>
    <property type="match status" value="1"/>
</dbReference>
<dbReference type="InterPro" id="IPR050675">
    <property type="entry name" value="OAF3"/>
</dbReference>
<dbReference type="InterPro" id="IPR001138">
    <property type="entry name" value="Zn2Cys6_DnaBD"/>
</dbReference>
<accession>A0A1E4RDU2</accession>
<feature type="region of interest" description="Disordered" evidence="5">
    <location>
        <begin position="122"/>
        <end position="153"/>
    </location>
</feature>
<feature type="compositionally biased region" description="Polar residues" evidence="5">
    <location>
        <begin position="29"/>
        <end position="60"/>
    </location>
</feature>
<evidence type="ECO:0000313" key="7">
    <source>
        <dbReference type="EMBL" id="ODV65411.1"/>
    </source>
</evidence>
<dbReference type="SUPFAM" id="SSF57701">
    <property type="entry name" value="Zn2/Cys6 DNA-binding domain"/>
    <property type="match status" value="1"/>
</dbReference>
<feature type="domain" description="Zn(2)-C6 fungal-type" evidence="6">
    <location>
        <begin position="81"/>
        <end position="112"/>
    </location>
</feature>
<dbReference type="RefSeq" id="XP_020074478.1">
    <property type="nucleotide sequence ID" value="XM_020223674.1"/>
</dbReference>
<dbReference type="Proteomes" id="UP000095085">
    <property type="component" value="Unassembled WGS sequence"/>
</dbReference>
<dbReference type="GO" id="GO:0000981">
    <property type="term" value="F:DNA-binding transcription factor activity, RNA polymerase II-specific"/>
    <property type="evidence" value="ECO:0007669"/>
    <property type="project" value="InterPro"/>
</dbReference>
<dbReference type="CDD" id="cd00067">
    <property type="entry name" value="GAL4"/>
    <property type="match status" value="1"/>
</dbReference>
<dbReference type="OrthoDB" id="4026483at2759"/>
<dbReference type="Gene3D" id="4.10.240.10">
    <property type="entry name" value="Zn(2)-C6 fungal-type DNA-binding domain"/>
    <property type="match status" value="1"/>
</dbReference>
<evidence type="ECO:0000256" key="1">
    <source>
        <dbReference type="ARBA" id="ARBA00023015"/>
    </source>
</evidence>
<reference evidence="8" key="1">
    <citation type="submission" date="2016-05" db="EMBL/GenBank/DDBJ databases">
        <title>Comparative genomics of biotechnologically important yeasts.</title>
        <authorList>
            <consortium name="DOE Joint Genome Institute"/>
            <person name="Riley R."/>
            <person name="Haridas S."/>
            <person name="Wolfe K.H."/>
            <person name="Lopes M.R."/>
            <person name="Hittinger C.T."/>
            <person name="Goker M."/>
            <person name="Salamov A."/>
            <person name="Wisecaver J."/>
            <person name="Long T.M."/>
            <person name="Aerts A.L."/>
            <person name="Barry K."/>
            <person name="Choi C."/>
            <person name="Clum A."/>
            <person name="Coughlan A.Y."/>
            <person name="Deshpande S."/>
            <person name="Douglass A.P."/>
            <person name="Hanson S.J."/>
            <person name="Klenk H.-P."/>
            <person name="Labutti K."/>
            <person name="Lapidus A."/>
            <person name="Lindquist E."/>
            <person name="Lipzen A."/>
            <person name="Meier-Kolthoff J.P."/>
            <person name="Ohm R.A."/>
            <person name="Otillar R.P."/>
            <person name="Pangilinan J."/>
            <person name="Peng Y."/>
            <person name="Rokas A."/>
            <person name="Rosa C.A."/>
            <person name="Scheuner C."/>
            <person name="Sibirny A.A."/>
            <person name="Slot J.C."/>
            <person name="Stielow J.B."/>
            <person name="Sun H."/>
            <person name="Kurtzman C.P."/>
            <person name="Blackwell M."/>
            <person name="Grigoriev I.V."/>
            <person name="Jeffries T.W."/>
        </authorList>
    </citation>
    <scope>NUCLEOTIDE SEQUENCE [LARGE SCALE GENOMIC DNA]</scope>
    <source>
        <strain evidence="8">NRRL Y-1933</strain>
    </source>
</reference>
<dbReference type="AlphaFoldDB" id="A0A1E4RDU2"/>
<evidence type="ECO:0000256" key="4">
    <source>
        <dbReference type="ARBA" id="ARBA00023242"/>
    </source>
</evidence>
<keyword evidence="4" id="KW-0539">Nucleus</keyword>
<feature type="compositionally biased region" description="Polar residues" evidence="5">
    <location>
        <begin position="122"/>
        <end position="144"/>
    </location>
</feature>
<dbReference type="GO" id="GO:0008270">
    <property type="term" value="F:zinc ion binding"/>
    <property type="evidence" value="ECO:0007669"/>
    <property type="project" value="InterPro"/>
</dbReference>
<gene>
    <name evidence="7" type="ORF">HYPBUDRAFT_7602</name>
</gene>
<evidence type="ECO:0000256" key="2">
    <source>
        <dbReference type="ARBA" id="ARBA00023125"/>
    </source>
</evidence>
<keyword evidence="8" id="KW-1185">Reference proteome</keyword>
<dbReference type="PANTHER" id="PTHR31069">
    <property type="entry name" value="OLEATE-ACTIVATED TRANSCRIPTION FACTOR 1-RELATED"/>
    <property type="match status" value="1"/>
</dbReference>
<evidence type="ECO:0000256" key="5">
    <source>
        <dbReference type="SAM" id="MobiDB-lite"/>
    </source>
</evidence>
<dbReference type="EMBL" id="KV454544">
    <property type="protein sequence ID" value="ODV65411.1"/>
    <property type="molecule type" value="Genomic_DNA"/>
</dbReference>
<dbReference type="PROSITE" id="PS00463">
    <property type="entry name" value="ZN2_CY6_FUNGAL_1"/>
    <property type="match status" value="1"/>
</dbReference>
<dbReference type="SMART" id="SM00066">
    <property type="entry name" value="GAL4"/>
    <property type="match status" value="1"/>
</dbReference>
<dbReference type="PROSITE" id="PS50048">
    <property type="entry name" value="ZN2_CY6_FUNGAL_2"/>
    <property type="match status" value="1"/>
</dbReference>
<dbReference type="GO" id="GO:0045944">
    <property type="term" value="P:positive regulation of transcription by RNA polymerase II"/>
    <property type="evidence" value="ECO:0007669"/>
    <property type="project" value="TreeGrafter"/>
</dbReference>
<proteinExistence type="predicted"/>
<organism evidence="7 8">
    <name type="scientific">Hyphopichia burtonii NRRL Y-1933</name>
    <dbReference type="NCBI Taxonomy" id="984485"/>
    <lineage>
        <taxon>Eukaryota</taxon>
        <taxon>Fungi</taxon>
        <taxon>Dikarya</taxon>
        <taxon>Ascomycota</taxon>
        <taxon>Saccharomycotina</taxon>
        <taxon>Pichiomycetes</taxon>
        <taxon>Debaryomycetaceae</taxon>
        <taxon>Hyphopichia</taxon>
    </lineage>
</organism>
<feature type="region of interest" description="Disordered" evidence="5">
    <location>
        <begin position="1"/>
        <end position="73"/>
    </location>
</feature>
<evidence type="ECO:0000313" key="8">
    <source>
        <dbReference type="Proteomes" id="UP000095085"/>
    </source>
</evidence>
<keyword evidence="1" id="KW-0805">Transcription regulation</keyword>
<dbReference type="GeneID" id="30998223"/>
<sequence length="887" mass="101924">MSHPEESSGLTSNLTAFPYLTPPDLASGQKKQQTSTNTSSNYPEGNDSLSHQSPRVNAETQEIEKEYPPRKKHRRRRAVLSCHTCRRKKIRCNRELPCDRCLSLGLEGQCKYDSSTNNENNFVPNSKTAFDGSETTVDEYQSQADPPESYANAFTGQDDGDLIGINPSCGPEECNMLYNAGTSTKAPVFKKKPNILIRLLHQDIGFEVFWRIKKRSSNLLNFRTIVSVTWSISKSELGLLQARVREAFGDCYVPHPDSKPKPNAKVIKNGLAKYGRPLGTLVSQEFDEFDTINESLKKIFPKHNVMSLHIKRFFEKLYPFYPIIDEKNFMSTVNKILRFDEYGNFKNLIVSNKIDLAQFIILLIMLRLSYLSVFTNNIPLNQSVLDSDSDDERAIIMKNPIVIDLMVISDQCLKEIWEYHHLTVLQALTMRHSYSIVAPEESKGAITDDLQVSVGLLVTTAYALKLDLDPDDTVEIYLNDKVNSIRRKLWYYIVNEDYMTNLTFNYVLMCKKKFTTKLPIVSKESSSISDLALEQNAINNLKNNYEIISSGNEIVKLLIRTQRHCQVNTVLGMLSELELLVAKRLGKVEDYINSERGNYTKIINFKTYFQVKSFIASIYQFFHLHFEQRGDIPLLFFFLKKVLSISSKEFDLIDDDFILNSHNYFDETFTMIVSPIVGQNMHALSLAYLGIAMRLKYTLHTINLNPHDDLISKTINELIQRNYSALTKKFSVSDVLSFRYFSSWRSKKGQIFGYSFLEKQPLPKIDLEFLVKVTFKYKLQNYQELIQILPEPTLSLDAYMNRVTILDLSTSSINECQSEAYWTQLCGVEYESEHLPKSLRKKPVSEVPLDVMNVQNLLDDPELLRNLNFFDLGEFSDFTGFANDYFG</sequence>
<dbReference type="Pfam" id="PF00172">
    <property type="entry name" value="Zn_clus"/>
    <property type="match status" value="1"/>
</dbReference>
<evidence type="ECO:0000256" key="3">
    <source>
        <dbReference type="ARBA" id="ARBA00023163"/>
    </source>
</evidence>
<dbReference type="GO" id="GO:0000978">
    <property type="term" value="F:RNA polymerase II cis-regulatory region sequence-specific DNA binding"/>
    <property type="evidence" value="ECO:0007669"/>
    <property type="project" value="TreeGrafter"/>
</dbReference>
<dbReference type="GO" id="GO:0005634">
    <property type="term" value="C:nucleus"/>
    <property type="evidence" value="ECO:0007669"/>
    <property type="project" value="TreeGrafter"/>
</dbReference>
<name>A0A1E4RDU2_9ASCO</name>